<name>A0A343TLC3_9EURY</name>
<dbReference type="Proteomes" id="UP000263012">
    <property type="component" value="Chromosome"/>
</dbReference>
<dbReference type="AlphaFoldDB" id="A0A343TLC3"/>
<keyword evidence="2" id="KW-1185">Reference proteome</keyword>
<sequence length="355" mass="38848">MISVVVFATVVAIVATALGGGPFAAVEPGTLLDDSEPDWPSPTVEAGDDGTVTIDYRTESGSLDHVVVDDVDPRLVDDRAGWVVVDRHYLPPALEAAADDPESGVVTVGDRAFVGNLSVSSRDAGNATVTVVVPAGIDADPERKSYFLAEFISPYDLGPHGTETTIVLAPDALPHRGATYEDGTAYVTVPQFWDGQVGSVWLHEYVHLRQGYDAESEMIWFTEASAEYLSYRIMAEQYEQVTDDDVRSRLDSLSEHPDATLSDPDTWNGESVDYTRGPRLLYAVDAAIRNGSDGQHTLFDVFRALNELDEPVTVAEFRRLVEDHSGENEAWIVDAITEPGAMDQYREYDEPFSDQ</sequence>
<evidence type="ECO:0000313" key="1">
    <source>
        <dbReference type="EMBL" id="AUX09895.1"/>
    </source>
</evidence>
<proteinExistence type="predicted"/>
<organism evidence="1 2">
    <name type="scientific">Halalkaliarchaeum desulfuricum</name>
    <dbReference type="NCBI Taxonomy" id="2055893"/>
    <lineage>
        <taxon>Archaea</taxon>
        <taxon>Methanobacteriati</taxon>
        <taxon>Methanobacteriota</taxon>
        <taxon>Stenosarchaea group</taxon>
        <taxon>Halobacteria</taxon>
        <taxon>Halobacteriales</taxon>
        <taxon>Haloferacaceae</taxon>
        <taxon>Halalkaliarchaeum</taxon>
    </lineage>
</organism>
<protein>
    <submittedName>
        <fullName evidence="1">Uncharacterized protein</fullName>
    </submittedName>
</protein>
<gene>
    <name evidence="1" type="ORF">AArcSl_2271</name>
</gene>
<evidence type="ECO:0000313" key="2">
    <source>
        <dbReference type="Proteomes" id="UP000263012"/>
    </source>
</evidence>
<accession>A0A343TLC3</accession>
<dbReference type="EMBL" id="CP025066">
    <property type="protein sequence ID" value="AUX09895.1"/>
    <property type="molecule type" value="Genomic_DNA"/>
</dbReference>
<reference evidence="2" key="1">
    <citation type="submission" date="2017-11" db="EMBL/GenBank/DDBJ databases">
        <title>Phenotypic and genomic properties of facultatively anaerobic sulfur-reducing natronoarchaea from hypersaline soda lakes.</title>
        <authorList>
            <person name="Sorokin D.Y."/>
            <person name="Kublanov I.V."/>
            <person name="Roman P."/>
            <person name="Sinninghe Damste J.S."/>
            <person name="Golyshin P.N."/>
            <person name="Rojo D."/>
            <person name="Ciordia S."/>
            <person name="Mena M.D.C."/>
            <person name="Ferrer M."/>
            <person name="Messina E."/>
            <person name="Smedile F."/>
            <person name="La Spada G."/>
            <person name="La Cono V."/>
            <person name="Yakimov M.M."/>
        </authorList>
    </citation>
    <scope>NUCLEOTIDE SEQUENCE [LARGE SCALE GENOMIC DNA]</scope>
    <source>
        <strain evidence="2">AArc-Sl</strain>
    </source>
</reference>
<dbReference type="KEGG" id="hdf:AArcSl_2271"/>